<dbReference type="Proteomes" id="UP000807306">
    <property type="component" value="Unassembled WGS sequence"/>
</dbReference>
<dbReference type="Gene3D" id="1.20.930.20">
    <property type="entry name" value="Adaptor protein Cbl, N-terminal domain"/>
    <property type="match status" value="1"/>
</dbReference>
<dbReference type="EMBL" id="MU157834">
    <property type="protein sequence ID" value="KAF9531810.1"/>
    <property type="molecule type" value="Genomic_DNA"/>
</dbReference>
<dbReference type="OrthoDB" id="2978551at2759"/>
<keyword evidence="2" id="KW-1185">Reference proteome</keyword>
<evidence type="ECO:0000313" key="1">
    <source>
        <dbReference type="EMBL" id="KAF9531810.1"/>
    </source>
</evidence>
<reference evidence="1" key="1">
    <citation type="submission" date="2020-11" db="EMBL/GenBank/DDBJ databases">
        <authorList>
            <consortium name="DOE Joint Genome Institute"/>
            <person name="Ahrendt S."/>
            <person name="Riley R."/>
            <person name="Andreopoulos W."/>
            <person name="Labutti K."/>
            <person name="Pangilinan J."/>
            <person name="Ruiz-Duenas F.J."/>
            <person name="Barrasa J.M."/>
            <person name="Sanchez-Garcia M."/>
            <person name="Camarero S."/>
            <person name="Miyauchi S."/>
            <person name="Serrano A."/>
            <person name="Linde D."/>
            <person name="Babiker R."/>
            <person name="Drula E."/>
            <person name="Ayuso-Fernandez I."/>
            <person name="Pacheco R."/>
            <person name="Padilla G."/>
            <person name="Ferreira P."/>
            <person name="Barriuso J."/>
            <person name="Kellner H."/>
            <person name="Castanera R."/>
            <person name="Alfaro M."/>
            <person name="Ramirez L."/>
            <person name="Pisabarro A.G."/>
            <person name="Kuo A."/>
            <person name="Tritt A."/>
            <person name="Lipzen A."/>
            <person name="He G."/>
            <person name="Yan M."/>
            <person name="Ng V."/>
            <person name="Cullen D."/>
            <person name="Martin F."/>
            <person name="Rosso M.-N."/>
            <person name="Henrissat B."/>
            <person name="Hibbett D."/>
            <person name="Martinez A.T."/>
            <person name="Grigoriev I.V."/>
        </authorList>
    </citation>
    <scope>NUCLEOTIDE SEQUENCE</scope>
    <source>
        <strain evidence="1">CBS 506.95</strain>
    </source>
</reference>
<proteinExistence type="predicted"/>
<dbReference type="InterPro" id="IPR036537">
    <property type="entry name" value="Adaptor_Cbl_N_dom_sf"/>
</dbReference>
<accession>A0A9P6EME9</accession>
<comment type="caution">
    <text evidence="1">The sequence shown here is derived from an EMBL/GenBank/DDBJ whole genome shotgun (WGS) entry which is preliminary data.</text>
</comment>
<protein>
    <submittedName>
        <fullName evidence="1">Uncharacterized protein</fullName>
    </submittedName>
</protein>
<name>A0A9P6EME9_9AGAR</name>
<evidence type="ECO:0000313" key="2">
    <source>
        <dbReference type="Proteomes" id="UP000807306"/>
    </source>
</evidence>
<dbReference type="GO" id="GO:0007166">
    <property type="term" value="P:cell surface receptor signaling pathway"/>
    <property type="evidence" value="ECO:0007669"/>
    <property type="project" value="InterPro"/>
</dbReference>
<dbReference type="AlphaFoldDB" id="A0A9P6EME9"/>
<sequence length="233" mass="26671">MPQQPKQCTARHRYHSLLLFFPAIHPSLPMDPVSITCAVVTLATALKDLIELGITLKEFCERVTNNNEELVRLAAQIPTDLEELERLYLQNPNHMEQKSELKEAIGKLTQKVQMIYAKVQNLKLNHSKHGIISWTKIKAPFKAPDVEREIRSLKEDISNCHQSFQTFAAIRIEAGVDEVLATSQQMQADMAEIKLQLVSFTREQRFEITHMKSCVLSHHSGALAIMHCRLHWI</sequence>
<organism evidence="1 2">
    <name type="scientific">Crepidotus variabilis</name>
    <dbReference type="NCBI Taxonomy" id="179855"/>
    <lineage>
        <taxon>Eukaryota</taxon>
        <taxon>Fungi</taxon>
        <taxon>Dikarya</taxon>
        <taxon>Basidiomycota</taxon>
        <taxon>Agaricomycotina</taxon>
        <taxon>Agaricomycetes</taxon>
        <taxon>Agaricomycetidae</taxon>
        <taxon>Agaricales</taxon>
        <taxon>Agaricineae</taxon>
        <taxon>Crepidotaceae</taxon>
        <taxon>Crepidotus</taxon>
    </lineage>
</organism>
<gene>
    <name evidence="1" type="ORF">CPB83DRAFT_88131</name>
</gene>